<dbReference type="AlphaFoldDB" id="A0ABD3AQ68"/>
<dbReference type="Proteomes" id="UP001630127">
    <property type="component" value="Unassembled WGS sequence"/>
</dbReference>
<evidence type="ECO:0000313" key="1">
    <source>
        <dbReference type="EMBL" id="KAL3533217.1"/>
    </source>
</evidence>
<sequence>MVQTLVVGEASGLSQQEKQQILVSCTLNISNHMEVGAQKSPNVDECVDAALNVQEAKNLNRSIDINAVVHAAVTNEQTSVTKDAENNSSVAVIVTDCDAVSNVYTANDSRSSSKPMDGQKDNNNIVVPRVDSKMFTLKALSLFTTPKKVLPVHPDVYFESLTDSDLVVHPYILRSDLLAKLHAFMSLLHHTDSMMLT</sequence>
<accession>A0ABD3AQ68</accession>
<evidence type="ECO:0000313" key="2">
    <source>
        <dbReference type="Proteomes" id="UP001630127"/>
    </source>
</evidence>
<protein>
    <submittedName>
        <fullName evidence="1">Uncharacterized protein</fullName>
    </submittedName>
</protein>
<proteinExistence type="predicted"/>
<reference evidence="1 2" key="1">
    <citation type="submission" date="2024-11" db="EMBL/GenBank/DDBJ databases">
        <title>A near-complete genome assembly of Cinchona calisaya.</title>
        <authorList>
            <person name="Lian D.C."/>
            <person name="Zhao X.W."/>
            <person name="Wei L."/>
        </authorList>
    </citation>
    <scope>NUCLEOTIDE SEQUENCE [LARGE SCALE GENOMIC DNA]</scope>
    <source>
        <tissue evidence="1">Nenye</tissue>
    </source>
</reference>
<gene>
    <name evidence="1" type="ORF">ACH5RR_006738</name>
</gene>
<dbReference type="EMBL" id="JBJUIK010000003">
    <property type="protein sequence ID" value="KAL3533217.1"/>
    <property type="molecule type" value="Genomic_DNA"/>
</dbReference>
<organism evidence="1 2">
    <name type="scientific">Cinchona calisaya</name>
    <dbReference type="NCBI Taxonomy" id="153742"/>
    <lineage>
        <taxon>Eukaryota</taxon>
        <taxon>Viridiplantae</taxon>
        <taxon>Streptophyta</taxon>
        <taxon>Embryophyta</taxon>
        <taxon>Tracheophyta</taxon>
        <taxon>Spermatophyta</taxon>
        <taxon>Magnoliopsida</taxon>
        <taxon>eudicotyledons</taxon>
        <taxon>Gunneridae</taxon>
        <taxon>Pentapetalae</taxon>
        <taxon>asterids</taxon>
        <taxon>lamiids</taxon>
        <taxon>Gentianales</taxon>
        <taxon>Rubiaceae</taxon>
        <taxon>Cinchonoideae</taxon>
        <taxon>Cinchoneae</taxon>
        <taxon>Cinchona</taxon>
    </lineage>
</organism>
<keyword evidence="2" id="KW-1185">Reference proteome</keyword>
<name>A0ABD3AQ68_9GENT</name>
<comment type="caution">
    <text evidence="1">The sequence shown here is derived from an EMBL/GenBank/DDBJ whole genome shotgun (WGS) entry which is preliminary data.</text>
</comment>